<comment type="caution">
    <text evidence="2">The sequence shown here is derived from an EMBL/GenBank/DDBJ whole genome shotgun (WGS) entry which is preliminary data.</text>
</comment>
<feature type="non-terminal residue" evidence="2">
    <location>
        <position position="1"/>
    </location>
</feature>
<accession>A0ABD2V4J0</accession>
<evidence type="ECO:0000313" key="2">
    <source>
        <dbReference type="EMBL" id="KAL3374628.1"/>
    </source>
</evidence>
<evidence type="ECO:0000313" key="3">
    <source>
        <dbReference type="Proteomes" id="UP001627284"/>
    </source>
</evidence>
<sequence length="250" mass="26733">GPQSWGLKKKKMNKQPVIYSDIGKNATDLLYGDYIRQSPIHNRASLLDCGLYFKCQVNDIVPGLSTLVKLSVPDQRSNKVEVQYMNNYFGVATGISLEKSPLLSLSGVTGIGFFSIGTEISFDTATKTLAECGGGLSFDTDILSASLTLSDNADTLRAHCYRSILPLTSTGVAAELTHRFVSNQTTLALGAQHCLFPFMLIKARVTSDGSLGALVQNNIFSALSLSIGAELNAMDAANTAKLGLTLAFKP</sequence>
<dbReference type="Pfam" id="PF01459">
    <property type="entry name" value="Porin_3"/>
    <property type="match status" value="1"/>
</dbReference>
<dbReference type="Gene3D" id="2.40.160.10">
    <property type="entry name" value="Porin"/>
    <property type="match status" value="1"/>
</dbReference>
<protein>
    <submittedName>
        <fullName evidence="2">Uncharacterized protein</fullName>
    </submittedName>
</protein>
<dbReference type="InterPro" id="IPR023614">
    <property type="entry name" value="Porin_dom_sf"/>
</dbReference>
<dbReference type="InterPro" id="IPR001925">
    <property type="entry name" value="Porin_Euk"/>
</dbReference>
<dbReference type="PANTHER" id="PTHR11743">
    <property type="entry name" value="VOLTAGE-DEPENDENT ANION-SELECTIVE CHANNEL"/>
    <property type="match status" value="1"/>
</dbReference>
<dbReference type="GO" id="GO:0005739">
    <property type="term" value="C:mitochondrion"/>
    <property type="evidence" value="ECO:0007669"/>
    <property type="project" value="UniProtKB-ARBA"/>
</dbReference>
<evidence type="ECO:0000256" key="1">
    <source>
        <dbReference type="ARBA" id="ARBA00009624"/>
    </source>
</evidence>
<dbReference type="Proteomes" id="UP001627284">
    <property type="component" value="Unassembled WGS sequence"/>
</dbReference>
<keyword evidence="3" id="KW-1185">Reference proteome</keyword>
<reference evidence="2 3" key="1">
    <citation type="submission" date="2024-05" db="EMBL/GenBank/DDBJ databases">
        <title>De novo assembly of an allotetraploid wild potato.</title>
        <authorList>
            <person name="Hosaka A.J."/>
        </authorList>
    </citation>
    <scope>NUCLEOTIDE SEQUENCE [LARGE SCALE GENOMIC DNA]</scope>
    <source>
        <tissue evidence="2">Young leaves</tissue>
    </source>
</reference>
<dbReference type="InterPro" id="IPR027246">
    <property type="entry name" value="Porin_Euk/Tom40"/>
</dbReference>
<dbReference type="EMBL" id="JBJKTR010000003">
    <property type="protein sequence ID" value="KAL3374628.1"/>
    <property type="molecule type" value="Genomic_DNA"/>
</dbReference>
<dbReference type="PANTHER" id="PTHR11743:SF78">
    <property type="entry name" value="MITOCHONDRIAL OUTER MEMBRANE PROTEIN PORIN OF 36 KDA-LIKE"/>
    <property type="match status" value="1"/>
</dbReference>
<comment type="similarity">
    <text evidence="1">Belongs to the eukaryotic mitochondrial porin (TC 1.B.8.1) family.</text>
</comment>
<dbReference type="AlphaFoldDB" id="A0ABD2V4J0"/>
<organism evidence="2 3">
    <name type="scientific">Solanum stoloniferum</name>
    <dbReference type="NCBI Taxonomy" id="62892"/>
    <lineage>
        <taxon>Eukaryota</taxon>
        <taxon>Viridiplantae</taxon>
        <taxon>Streptophyta</taxon>
        <taxon>Embryophyta</taxon>
        <taxon>Tracheophyta</taxon>
        <taxon>Spermatophyta</taxon>
        <taxon>Magnoliopsida</taxon>
        <taxon>eudicotyledons</taxon>
        <taxon>Gunneridae</taxon>
        <taxon>Pentapetalae</taxon>
        <taxon>asterids</taxon>
        <taxon>lamiids</taxon>
        <taxon>Solanales</taxon>
        <taxon>Solanaceae</taxon>
        <taxon>Solanoideae</taxon>
        <taxon>Solaneae</taxon>
        <taxon>Solanum</taxon>
    </lineage>
</organism>
<name>A0ABD2V4J0_9SOLN</name>
<proteinExistence type="inferred from homology"/>
<gene>
    <name evidence="2" type="ORF">AABB24_006219</name>
</gene>